<dbReference type="AlphaFoldDB" id="A0A926NJ95"/>
<dbReference type="Proteomes" id="UP000619078">
    <property type="component" value="Unassembled WGS sequence"/>
</dbReference>
<reference evidence="1" key="1">
    <citation type="submission" date="2020-09" db="EMBL/GenBank/DDBJ databases">
        <title>Novel species of Mucilaginibacter isolated from a glacier on the Tibetan Plateau.</title>
        <authorList>
            <person name="Liu Q."/>
            <person name="Xin Y.-H."/>
        </authorList>
    </citation>
    <scope>NUCLEOTIDE SEQUENCE</scope>
    <source>
        <strain evidence="1">ZB1P21</strain>
    </source>
</reference>
<evidence type="ECO:0000313" key="2">
    <source>
        <dbReference type="Proteomes" id="UP000619078"/>
    </source>
</evidence>
<keyword evidence="2" id="KW-1185">Reference proteome</keyword>
<sequence length="228" mass="26114">MIGKKILLIIILTTISLNNYAQRIFHDDYFMVSVDDTKMYRQSNDTLYLFKCSPDFKPFFNIRPSSHFKILSHQLISGYSILKLERLDTIQLTTDPYPLTRYQVLAFNTITADTTGQLTLFKGLTKKQLDEVNIPNLTGKFFSTLISRTYKKKLEVLKSVVTKQDAATIIATLKSNKYNNLVNNYKSTNINDMYNSIINAELLYHACIDNGYNPINASNKIGAILKEK</sequence>
<organism evidence="1 2">
    <name type="scientific">Mucilaginibacter glaciei</name>
    <dbReference type="NCBI Taxonomy" id="2772109"/>
    <lineage>
        <taxon>Bacteria</taxon>
        <taxon>Pseudomonadati</taxon>
        <taxon>Bacteroidota</taxon>
        <taxon>Sphingobacteriia</taxon>
        <taxon>Sphingobacteriales</taxon>
        <taxon>Sphingobacteriaceae</taxon>
        <taxon>Mucilaginibacter</taxon>
    </lineage>
</organism>
<gene>
    <name evidence="1" type="ORF">IDJ76_03940</name>
</gene>
<proteinExistence type="predicted"/>
<dbReference type="EMBL" id="JACWMX010000001">
    <property type="protein sequence ID" value="MBD1392241.1"/>
    <property type="molecule type" value="Genomic_DNA"/>
</dbReference>
<dbReference type="RefSeq" id="WP_191160921.1">
    <property type="nucleotide sequence ID" value="NZ_JACWMX010000001.1"/>
</dbReference>
<evidence type="ECO:0000313" key="1">
    <source>
        <dbReference type="EMBL" id="MBD1392241.1"/>
    </source>
</evidence>
<name>A0A926NJ95_9SPHI</name>
<protein>
    <submittedName>
        <fullName evidence="1">Uncharacterized protein</fullName>
    </submittedName>
</protein>
<accession>A0A926NJ95</accession>
<comment type="caution">
    <text evidence="1">The sequence shown here is derived from an EMBL/GenBank/DDBJ whole genome shotgun (WGS) entry which is preliminary data.</text>
</comment>